<evidence type="ECO:0000259" key="6">
    <source>
        <dbReference type="Pfam" id="PF00916"/>
    </source>
</evidence>
<dbReference type="OrthoDB" id="9769739at2"/>
<evidence type="ECO:0000256" key="4">
    <source>
        <dbReference type="ARBA" id="ARBA00023136"/>
    </source>
</evidence>
<proteinExistence type="predicted"/>
<evidence type="ECO:0000256" key="2">
    <source>
        <dbReference type="ARBA" id="ARBA00022692"/>
    </source>
</evidence>
<dbReference type="KEGG" id="run:DR864_21105"/>
<evidence type="ECO:0000256" key="5">
    <source>
        <dbReference type="SAM" id="Phobius"/>
    </source>
</evidence>
<keyword evidence="8" id="KW-1185">Reference proteome</keyword>
<protein>
    <submittedName>
        <fullName evidence="7">SulP family inorganic anion transporter</fullName>
    </submittedName>
</protein>
<feature type="transmembrane region" description="Helical" evidence="5">
    <location>
        <begin position="83"/>
        <end position="100"/>
    </location>
</feature>
<keyword evidence="4 5" id="KW-0472">Membrane</keyword>
<organism evidence="7 8">
    <name type="scientific">Runella rosea</name>
    <dbReference type="NCBI Taxonomy" id="2259595"/>
    <lineage>
        <taxon>Bacteria</taxon>
        <taxon>Pseudomonadati</taxon>
        <taxon>Bacteroidota</taxon>
        <taxon>Cytophagia</taxon>
        <taxon>Cytophagales</taxon>
        <taxon>Spirosomataceae</taxon>
        <taxon>Runella</taxon>
    </lineage>
</organism>
<dbReference type="Proteomes" id="UP000251993">
    <property type="component" value="Chromosome"/>
</dbReference>
<feature type="domain" description="SLC26A/SulP transporter" evidence="6">
    <location>
        <begin position="6"/>
        <end position="384"/>
    </location>
</feature>
<feature type="transmembrane region" description="Helical" evidence="5">
    <location>
        <begin position="167"/>
        <end position="185"/>
    </location>
</feature>
<feature type="transmembrane region" description="Helical" evidence="5">
    <location>
        <begin position="35"/>
        <end position="52"/>
    </location>
</feature>
<evidence type="ECO:0000256" key="1">
    <source>
        <dbReference type="ARBA" id="ARBA00004141"/>
    </source>
</evidence>
<dbReference type="Pfam" id="PF00916">
    <property type="entry name" value="Sulfate_transp"/>
    <property type="match status" value="1"/>
</dbReference>
<reference evidence="7 8" key="1">
    <citation type="submission" date="2018-07" db="EMBL/GenBank/DDBJ databases">
        <title>Genome sequencing of Runella.</title>
        <authorList>
            <person name="Baek M.-G."/>
            <person name="Yi H."/>
        </authorList>
    </citation>
    <scope>NUCLEOTIDE SEQUENCE [LARGE SCALE GENOMIC DNA]</scope>
    <source>
        <strain evidence="7 8">HYN0085</strain>
    </source>
</reference>
<dbReference type="PANTHER" id="PTHR11814">
    <property type="entry name" value="SULFATE TRANSPORTER"/>
    <property type="match status" value="1"/>
</dbReference>
<name>A0A344TN48_9BACT</name>
<dbReference type="RefSeq" id="WP_114068835.1">
    <property type="nucleotide sequence ID" value="NZ_CP030850.1"/>
</dbReference>
<evidence type="ECO:0000313" key="8">
    <source>
        <dbReference type="Proteomes" id="UP000251993"/>
    </source>
</evidence>
<dbReference type="EMBL" id="CP030850">
    <property type="protein sequence ID" value="AXE20069.1"/>
    <property type="molecule type" value="Genomic_DNA"/>
</dbReference>
<sequence>MTLKYLNKDFSAGVAVFLVTLPLCLGIALASGAPLFSGLLAGIVGGIVVTLFSGSEVSVSGPAAGLTVIVFDSIQRLGSYPNFLMAVVLAGVIQFLLGWLKAGRLSSFVPSSVIRGMLVAIGIVIILKQIPHALGWDADYEGEFEFAQADQRNTFTEIIEALSHPNAGAILISVLCLGLIAWWDYSAKKGIKFFKTIPGGLVVVLVGVIINQLLVLWFPAMSLKEASHLVRVPLIRDWADARAAFNFPAFEILANPQVYISALTLAIVGSIESLFSLEAADKLDTRRRISSPNQELKAQGIGNVVSGLIGGLPLTLVAIRTSVNVYSGAQTRLSSFIHGLLMLLAVFSIPQLLNYIPLACLAALLISVGYKLAKIEIFKKMYREGSDQFIPFIITVLAIVFTDLLIGLAIGLIVGMIYIVYTNNLSAISVGRDKETVLIWFKKDVSFLNKAHLKEVLAALKPGDYVFVDGLRAQFIDHDIFTTLEEFEADAPLRGIQVEFKGITRRKIAKQKSNAIIQKTITGE</sequence>
<evidence type="ECO:0000256" key="3">
    <source>
        <dbReference type="ARBA" id="ARBA00022989"/>
    </source>
</evidence>
<dbReference type="GO" id="GO:0016020">
    <property type="term" value="C:membrane"/>
    <property type="evidence" value="ECO:0007669"/>
    <property type="project" value="UniProtKB-SubCell"/>
</dbReference>
<accession>A0A344TN48</accession>
<feature type="transmembrane region" description="Helical" evidence="5">
    <location>
        <begin position="12"/>
        <end position="29"/>
    </location>
</feature>
<feature type="transmembrane region" description="Helical" evidence="5">
    <location>
        <begin position="301"/>
        <end position="319"/>
    </location>
</feature>
<dbReference type="GO" id="GO:0055085">
    <property type="term" value="P:transmembrane transport"/>
    <property type="evidence" value="ECO:0007669"/>
    <property type="project" value="InterPro"/>
</dbReference>
<dbReference type="InterPro" id="IPR011547">
    <property type="entry name" value="SLC26A/SulP_dom"/>
</dbReference>
<keyword evidence="2 5" id="KW-0812">Transmembrane</keyword>
<gene>
    <name evidence="7" type="ORF">DR864_21105</name>
</gene>
<feature type="transmembrane region" description="Helical" evidence="5">
    <location>
        <begin position="339"/>
        <end position="368"/>
    </location>
</feature>
<feature type="transmembrane region" description="Helical" evidence="5">
    <location>
        <begin position="112"/>
        <end position="130"/>
    </location>
</feature>
<dbReference type="InterPro" id="IPR001902">
    <property type="entry name" value="SLC26A/SulP_fam"/>
</dbReference>
<keyword evidence="3 5" id="KW-1133">Transmembrane helix</keyword>
<feature type="transmembrane region" description="Helical" evidence="5">
    <location>
        <begin position="389"/>
        <end position="421"/>
    </location>
</feature>
<feature type="transmembrane region" description="Helical" evidence="5">
    <location>
        <begin position="258"/>
        <end position="280"/>
    </location>
</feature>
<dbReference type="AlphaFoldDB" id="A0A344TN48"/>
<feature type="transmembrane region" description="Helical" evidence="5">
    <location>
        <begin position="197"/>
        <end position="218"/>
    </location>
</feature>
<evidence type="ECO:0000313" key="7">
    <source>
        <dbReference type="EMBL" id="AXE20069.1"/>
    </source>
</evidence>
<comment type="subcellular location">
    <subcellularLocation>
        <location evidence="1">Membrane</location>
        <topology evidence="1">Multi-pass membrane protein</topology>
    </subcellularLocation>
</comment>